<evidence type="ECO:0000313" key="9">
    <source>
        <dbReference type="Proteomes" id="UP001299546"/>
    </source>
</evidence>
<evidence type="ECO:0000256" key="6">
    <source>
        <dbReference type="SAM" id="Phobius"/>
    </source>
</evidence>
<feature type="domain" description="RCK C-terminal" evidence="7">
    <location>
        <begin position="582"/>
        <end position="667"/>
    </location>
</feature>
<proteinExistence type="predicted"/>
<feature type="transmembrane region" description="Helical" evidence="6">
    <location>
        <begin position="85"/>
        <end position="114"/>
    </location>
</feature>
<feature type="transmembrane region" description="Helical" evidence="6">
    <location>
        <begin position="12"/>
        <end position="32"/>
    </location>
</feature>
<dbReference type="EMBL" id="JAJCIS010000017">
    <property type="protein sequence ID" value="MCB7388957.1"/>
    <property type="molecule type" value="Genomic_DNA"/>
</dbReference>
<feature type="transmembrane region" description="Helical" evidence="6">
    <location>
        <begin position="205"/>
        <end position="223"/>
    </location>
</feature>
<keyword evidence="4 6" id="KW-1133">Transmembrane helix</keyword>
<dbReference type="PANTHER" id="PTHR42770">
    <property type="entry name" value="AMINO ACID TRANSPORTER-RELATED"/>
    <property type="match status" value="1"/>
</dbReference>
<dbReference type="InterPro" id="IPR036721">
    <property type="entry name" value="RCK_C_sf"/>
</dbReference>
<dbReference type="Proteomes" id="UP001299546">
    <property type="component" value="Unassembled WGS sequence"/>
</dbReference>
<comment type="subcellular location">
    <subcellularLocation>
        <location evidence="1">Cell membrane</location>
        <topology evidence="1">Multi-pass membrane protein</topology>
    </subcellularLocation>
</comment>
<dbReference type="Gene3D" id="1.20.1740.10">
    <property type="entry name" value="Amino acid/polyamine transporter I"/>
    <property type="match status" value="1"/>
</dbReference>
<evidence type="ECO:0000256" key="1">
    <source>
        <dbReference type="ARBA" id="ARBA00004651"/>
    </source>
</evidence>
<feature type="transmembrane region" description="Helical" evidence="6">
    <location>
        <begin position="373"/>
        <end position="390"/>
    </location>
</feature>
<feature type="transmembrane region" description="Helical" evidence="6">
    <location>
        <begin position="244"/>
        <end position="268"/>
    </location>
</feature>
<feature type="transmembrane region" description="Helical" evidence="6">
    <location>
        <begin position="347"/>
        <end position="367"/>
    </location>
</feature>
<feature type="domain" description="RCK C-terminal" evidence="7">
    <location>
        <begin position="485"/>
        <end position="569"/>
    </location>
</feature>
<dbReference type="SUPFAM" id="SSF116726">
    <property type="entry name" value="TrkA C-terminal domain-like"/>
    <property type="match status" value="2"/>
</dbReference>
<evidence type="ECO:0000256" key="4">
    <source>
        <dbReference type="ARBA" id="ARBA00022989"/>
    </source>
</evidence>
<feature type="transmembrane region" description="Helical" evidence="6">
    <location>
        <begin position="294"/>
        <end position="317"/>
    </location>
</feature>
<comment type="caution">
    <text evidence="8">The sequence shown here is derived from an EMBL/GenBank/DDBJ whole genome shotgun (WGS) entry which is preliminary data.</text>
</comment>
<keyword evidence="2" id="KW-1003">Cell membrane</keyword>
<name>A0ABS8DKH8_9FIRM</name>
<keyword evidence="9" id="KW-1185">Reference proteome</keyword>
<dbReference type="PROSITE" id="PS51202">
    <property type="entry name" value="RCK_C"/>
    <property type="match status" value="2"/>
</dbReference>
<gene>
    <name evidence="8" type="ORF">LIZ65_16840</name>
</gene>
<evidence type="ECO:0000313" key="8">
    <source>
        <dbReference type="EMBL" id="MCB7388957.1"/>
    </source>
</evidence>
<evidence type="ECO:0000259" key="7">
    <source>
        <dbReference type="PROSITE" id="PS51202"/>
    </source>
</evidence>
<dbReference type="PANTHER" id="PTHR42770:SF7">
    <property type="entry name" value="MEMBRANE PROTEIN"/>
    <property type="match status" value="1"/>
</dbReference>
<dbReference type="Pfam" id="PF13520">
    <property type="entry name" value="AA_permease_2"/>
    <property type="match status" value="1"/>
</dbReference>
<reference evidence="8 9" key="1">
    <citation type="submission" date="2021-10" db="EMBL/GenBank/DDBJ databases">
        <title>Collection of gut derived symbiotic bacterial strains cultured from healthy donors.</title>
        <authorList>
            <person name="Lin H."/>
            <person name="Littmann E."/>
            <person name="Kohout C."/>
            <person name="Pamer E.G."/>
        </authorList>
    </citation>
    <scope>NUCLEOTIDE SEQUENCE [LARGE SCALE GENOMIC DNA]</scope>
    <source>
        <strain evidence="8 9">DFI.1.165</strain>
    </source>
</reference>
<feature type="transmembrane region" description="Helical" evidence="6">
    <location>
        <begin position="434"/>
        <end position="456"/>
    </location>
</feature>
<organism evidence="8 9">
    <name type="scientific">Bariatricus massiliensis</name>
    <dbReference type="NCBI Taxonomy" id="1745713"/>
    <lineage>
        <taxon>Bacteria</taxon>
        <taxon>Bacillati</taxon>
        <taxon>Bacillota</taxon>
        <taxon>Clostridia</taxon>
        <taxon>Lachnospirales</taxon>
        <taxon>Lachnospiraceae</taxon>
        <taxon>Bariatricus</taxon>
    </lineage>
</organism>
<dbReference type="InterPro" id="IPR006037">
    <property type="entry name" value="RCK_C"/>
</dbReference>
<dbReference type="InterPro" id="IPR050367">
    <property type="entry name" value="APC_superfamily"/>
</dbReference>
<evidence type="ECO:0000256" key="2">
    <source>
        <dbReference type="ARBA" id="ARBA00022475"/>
    </source>
</evidence>
<dbReference type="InterPro" id="IPR002293">
    <property type="entry name" value="AA/rel_permease1"/>
</dbReference>
<dbReference type="Pfam" id="PF02080">
    <property type="entry name" value="TrkA_C"/>
    <property type="match status" value="2"/>
</dbReference>
<sequence>MGNKKRVAALDFFCIGFGAIVGVGWAVSINSWMGGSGGPLPAAFGYILALVMMIPVALCYCELCSMLPVSGGGMAYAFRAFGDRVAFVSGWAAFGAFITIIPWEAIYVVDILSILFPQLKMGSPLYTLAGADIYIGHIVVGTLISIVLFLINRRGVSTSASLQRILCFALVGSGILAMICAVIKLDVNNFYPLYENIGQGSHSSFMGGAVSILASVPFFLAGFETIPQGIESAGGDVKSVGKTVVLTVVLSCIFYALLLVTLGGALPWREFVGFGSPSAALMFKEIYSGPIGQALYMLILCGAVCGLLTTWNGFMMASSQILMAMARVSIVPDVLAKQNRKYGTPINALKVSLAASIIGPFLGSGLIGSLTTFSAAGYVVSWMITAYCLIKLRRIEPELKRPYRIPGGVKTAWFAGLTMTLLLILLFIPGQPVFMGNTAIGLFLGWMMIGVALYVLDYRQRKRYSKLKRASFLFASMAAADMNIPGFMDLFEDDYRILSFIVPRDAIYAGKNLIELGWGKNHNVFIVKVERGTEMLMLPSGLTNIYGGDRVFAVGSRRAVRRFCDNQDVGEKYTMSTMKDFMGFGSTEKQVPLNCTEIPVKGNEPYCGRPIKATGIQENHHCMIIGIKRAGETMMMPEANTVVQKGDVLWVVGAESNIESLMELGGLE</sequence>
<protein>
    <submittedName>
        <fullName evidence="8">Amino acid permease</fullName>
    </submittedName>
</protein>
<keyword evidence="3 6" id="KW-0812">Transmembrane</keyword>
<accession>A0ABS8DKH8</accession>
<feature type="transmembrane region" description="Helical" evidence="6">
    <location>
        <begin position="411"/>
        <end position="428"/>
    </location>
</feature>
<feature type="transmembrane region" description="Helical" evidence="6">
    <location>
        <begin position="165"/>
        <end position="185"/>
    </location>
</feature>
<dbReference type="RefSeq" id="WP_066737990.1">
    <property type="nucleotide sequence ID" value="NZ_JAJCIQ010000017.1"/>
</dbReference>
<evidence type="ECO:0000256" key="5">
    <source>
        <dbReference type="ARBA" id="ARBA00023136"/>
    </source>
</evidence>
<feature type="transmembrane region" description="Helical" evidence="6">
    <location>
        <begin position="134"/>
        <end position="153"/>
    </location>
</feature>
<evidence type="ECO:0000256" key="3">
    <source>
        <dbReference type="ARBA" id="ARBA00022692"/>
    </source>
</evidence>
<keyword evidence="5 6" id="KW-0472">Membrane</keyword>
<dbReference type="Gene3D" id="3.30.70.1450">
    <property type="entry name" value="Regulator of K+ conductance, C-terminal domain"/>
    <property type="match status" value="2"/>
</dbReference>
<feature type="transmembrane region" description="Helical" evidence="6">
    <location>
        <begin position="44"/>
        <end position="64"/>
    </location>
</feature>